<name>A0A3S5FDP4_9PLAT</name>
<proteinExistence type="predicted"/>
<evidence type="ECO:0000313" key="2">
    <source>
        <dbReference type="Proteomes" id="UP000784294"/>
    </source>
</evidence>
<dbReference type="Proteomes" id="UP000784294">
    <property type="component" value="Unassembled WGS sequence"/>
</dbReference>
<dbReference type="EMBL" id="CAAALY010044829">
    <property type="protein sequence ID" value="VEL20126.1"/>
    <property type="molecule type" value="Genomic_DNA"/>
</dbReference>
<keyword evidence="2" id="KW-1185">Reference proteome</keyword>
<protein>
    <submittedName>
        <fullName evidence="1">Uncharacterized protein</fullName>
    </submittedName>
</protein>
<gene>
    <name evidence="1" type="ORF">PXEA_LOCUS13566</name>
</gene>
<dbReference type="AlphaFoldDB" id="A0A3S5FDP4"/>
<reference evidence="1" key="1">
    <citation type="submission" date="2018-11" db="EMBL/GenBank/DDBJ databases">
        <authorList>
            <consortium name="Pathogen Informatics"/>
        </authorList>
    </citation>
    <scope>NUCLEOTIDE SEQUENCE</scope>
</reference>
<dbReference type="OrthoDB" id="244158at2759"/>
<organism evidence="1 2">
    <name type="scientific">Protopolystoma xenopodis</name>
    <dbReference type="NCBI Taxonomy" id="117903"/>
    <lineage>
        <taxon>Eukaryota</taxon>
        <taxon>Metazoa</taxon>
        <taxon>Spiralia</taxon>
        <taxon>Lophotrochozoa</taxon>
        <taxon>Platyhelminthes</taxon>
        <taxon>Monogenea</taxon>
        <taxon>Polyopisthocotylea</taxon>
        <taxon>Polystomatidea</taxon>
        <taxon>Polystomatidae</taxon>
        <taxon>Protopolystoma</taxon>
    </lineage>
</organism>
<sequence length="89" mass="9546">MVCSSQILPHLEVSGGRDTFSDSLESAAAFRSRLLKPLTAALDMLRIGLSGGLVNFGVFSLFGDTSLEKSVEMGVRLIMGIQYPDLVVI</sequence>
<accession>A0A3S5FDP4</accession>
<comment type="caution">
    <text evidence="1">The sequence shown here is derived from an EMBL/GenBank/DDBJ whole genome shotgun (WGS) entry which is preliminary data.</text>
</comment>
<evidence type="ECO:0000313" key="1">
    <source>
        <dbReference type="EMBL" id="VEL20126.1"/>
    </source>
</evidence>